<dbReference type="RefSeq" id="XP_020899741.1">
    <property type="nucleotide sequence ID" value="XM_021044082.1"/>
</dbReference>
<feature type="domain" description="G-protein coupled receptors family 1 profile" evidence="10">
    <location>
        <begin position="22"/>
        <end position="284"/>
    </location>
</feature>
<feature type="transmembrane region" description="Helical" evidence="9">
    <location>
        <begin position="82"/>
        <end position="103"/>
    </location>
</feature>
<feature type="transmembrane region" description="Helical" evidence="9">
    <location>
        <begin position="43"/>
        <end position="62"/>
    </location>
</feature>
<dbReference type="AlphaFoldDB" id="A0A913X6T5"/>
<reference evidence="11" key="1">
    <citation type="submission" date="2022-11" db="UniProtKB">
        <authorList>
            <consortium name="EnsemblMetazoa"/>
        </authorList>
    </citation>
    <scope>IDENTIFICATION</scope>
</reference>
<dbReference type="KEGG" id="epa:110238408"/>
<dbReference type="GO" id="GO:0004930">
    <property type="term" value="F:G protein-coupled receptor activity"/>
    <property type="evidence" value="ECO:0007669"/>
    <property type="project" value="UniProtKB-KW"/>
</dbReference>
<organism evidence="11 12">
    <name type="scientific">Exaiptasia diaphana</name>
    <name type="common">Tropical sea anemone</name>
    <name type="synonym">Aiptasia pulchella</name>
    <dbReference type="NCBI Taxonomy" id="2652724"/>
    <lineage>
        <taxon>Eukaryota</taxon>
        <taxon>Metazoa</taxon>
        <taxon>Cnidaria</taxon>
        <taxon>Anthozoa</taxon>
        <taxon>Hexacorallia</taxon>
        <taxon>Actiniaria</taxon>
        <taxon>Aiptasiidae</taxon>
        <taxon>Exaiptasia</taxon>
    </lineage>
</organism>
<keyword evidence="6 9" id="KW-0472">Membrane</keyword>
<dbReference type="InterPro" id="IPR017452">
    <property type="entry name" value="GPCR_Rhodpsn_7TM"/>
</dbReference>
<dbReference type="InterPro" id="IPR000276">
    <property type="entry name" value="GPCR_Rhodpsn"/>
</dbReference>
<dbReference type="InterPro" id="IPR050569">
    <property type="entry name" value="TAAR"/>
</dbReference>
<keyword evidence="4 9" id="KW-1133">Transmembrane helix</keyword>
<feature type="transmembrane region" description="Helical" evidence="9">
    <location>
        <begin position="6"/>
        <end position="31"/>
    </location>
</feature>
<dbReference type="PROSITE" id="PS50262">
    <property type="entry name" value="G_PROTEIN_RECEP_F1_2"/>
    <property type="match status" value="1"/>
</dbReference>
<dbReference type="EnsemblMetazoa" id="XM_021044082.1">
    <property type="protein sequence ID" value="XP_020899741.1"/>
    <property type="gene ID" value="LOC110238408"/>
</dbReference>
<evidence type="ECO:0000256" key="4">
    <source>
        <dbReference type="ARBA" id="ARBA00022989"/>
    </source>
</evidence>
<keyword evidence="7" id="KW-0675">Receptor</keyword>
<dbReference type="PANTHER" id="PTHR24249:SF372">
    <property type="entry name" value="G-PROTEIN COUPLED RECEPTORS FAMILY 1 PROFILE DOMAIN-CONTAINING PROTEIN"/>
    <property type="match status" value="1"/>
</dbReference>
<dbReference type="GeneID" id="110238408"/>
<evidence type="ECO:0000259" key="10">
    <source>
        <dbReference type="PROSITE" id="PS50262"/>
    </source>
</evidence>
<feature type="transmembrane region" description="Helical" evidence="9">
    <location>
        <begin position="174"/>
        <end position="193"/>
    </location>
</feature>
<dbReference type="SMART" id="SM01381">
    <property type="entry name" value="7TM_GPCR_Srsx"/>
    <property type="match status" value="1"/>
</dbReference>
<protein>
    <recommendedName>
        <fullName evidence="10">G-protein coupled receptors family 1 profile domain-containing protein</fullName>
    </recommendedName>
</protein>
<name>A0A913X6T5_EXADI</name>
<keyword evidence="2" id="KW-1003">Cell membrane</keyword>
<evidence type="ECO:0000256" key="3">
    <source>
        <dbReference type="ARBA" id="ARBA00022692"/>
    </source>
</evidence>
<evidence type="ECO:0000256" key="1">
    <source>
        <dbReference type="ARBA" id="ARBA00004651"/>
    </source>
</evidence>
<evidence type="ECO:0000256" key="9">
    <source>
        <dbReference type="SAM" id="Phobius"/>
    </source>
</evidence>
<evidence type="ECO:0000313" key="12">
    <source>
        <dbReference type="Proteomes" id="UP000887567"/>
    </source>
</evidence>
<evidence type="ECO:0000256" key="5">
    <source>
        <dbReference type="ARBA" id="ARBA00023040"/>
    </source>
</evidence>
<keyword evidence="12" id="KW-1185">Reference proteome</keyword>
<proteinExistence type="predicted"/>
<dbReference type="PANTHER" id="PTHR24249">
    <property type="entry name" value="HISTAMINE RECEPTOR-RELATED G-PROTEIN COUPLED RECEPTOR"/>
    <property type="match status" value="1"/>
</dbReference>
<dbReference type="GO" id="GO:0005886">
    <property type="term" value="C:plasma membrane"/>
    <property type="evidence" value="ECO:0007669"/>
    <property type="project" value="UniProtKB-SubCell"/>
</dbReference>
<dbReference type="PRINTS" id="PR00237">
    <property type="entry name" value="GPCRRHODOPSN"/>
</dbReference>
<keyword evidence="3 9" id="KW-0812">Transmembrane</keyword>
<keyword evidence="5" id="KW-0297">G-protein coupled receptor</keyword>
<evidence type="ECO:0000256" key="8">
    <source>
        <dbReference type="ARBA" id="ARBA00023224"/>
    </source>
</evidence>
<sequence>MDVSRIVQVVLFAVQLLLTMFGNGFLLMLLWKLKQTRRSASMNFIFSCALADLTSAMINIPLAMDYMILKSGGLNGTVSPAVVIFMILFLIPLTFNSTLMIMVDRMLIVKCPVKYNNKMKVKKARIGIVFMWLTTLLFTGIINTSQMISDPPRVDDNPIEFMARLLKSGGSLRILLPICAIFLSSVAFTTMLYRGLQTLLKAKINSTTDNSAETLRAKTQRQMIASSSRTALIVMIIYLVSFFPAMIDALLRFFEVTLPISESNLAFVVLFFGQMSSFMNPYVFILRSTALRQAAIKFIVTNSRNDIVVPIHRIRR</sequence>
<dbReference type="CDD" id="cd00637">
    <property type="entry name" value="7tm_classA_rhodopsin-like"/>
    <property type="match status" value="1"/>
</dbReference>
<accession>A0A913X6T5</accession>
<comment type="subcellular location">
    <subcellularLocation>
        <location evidence="1">Cell membrane</location>
        <topology evidence="1">Multi-pass membrane protein</topology>
    </subcellularLocation>
</comment>
<dbReference type="Gene3D" id="1.20.1070.10">
    <property type="entry name" value="Rhodopsin 7-helix transmembrane proteins"/>
    <property type="match status" value="1"/>
</dbReference>
<dbReference type="Proteomes" id="UP000887567">
    <property type="component" value="Unplaced"/>
</dbReference>
<feature type="transmembrane region" description="Helical" evidence="9">
    <location>
        <begin position="231"/>
        <end position="253"/>
    </location>
</feature>
<feature type="transmembrane region" description="Helical" evidence="9">
    <location>
        <begin position="265"/>
        <end position="285"/>
    </location>
</feature>
<keyword evidence="8" id="KW-0807">Transducer</keyword>
<dbReference type="Pfam" id="PF00001">
    <property type="entry name" value="7tm_1"/>
    <property type="match status" value="1"/>
</dbReference>
<feature type="transmembrane region" description="Helical" evidence="9">
    <location>
        <begin position="124"/>
        <end position="142"/>
    </location>
</feature>
<evidence type="ECO:0000256" key="2">
    <source>
        <dbReference type="ARBA" id="ARBA00022475"/>
    </source>
</evidence>
<evidence type="ECO:0000313" key="11">
    <source>
        <dbReference type="EnsemblMetazoa" id="XP_020899741.1"/>
    </source>
</evidence>
<evidence type="ECO:0000256" key="6">
    <source>
        <dbReference type="ARBA" id="ARBA00023136"/>
    </source>
</evidence>
<evidence type="ECO:0000256" key="7">
    <source>
        <dbReference type="ARBA" id="ARBA00023170"/>
    </source>
</evidence>
<dbReference type="SUPFAM" id="SSF81321">
    <property type="entry name" value="Family A G protein-coupled receptor-like"/>
    <property type="match status" value="1"/>
</dbReference>